<sequence length="156" mass="18442">MTFNEYLTRDYTALTEAADKITGHSDLALDLLHYVIEDMSNKTNLQDIVDSGGARFYLVRMMMTQWRSQTGPFYKQFVKDHESLDFHDKSEVEYEVLDIKKVNNLLEELNWYDRNLFKLFAEGNHTYSSLSRETKIPRTSISLTINRVRKYLKKNI</sequence>
<dbReference type="EMBL" id="LR796619">
    <property type="protein sequence ID" value="CAB4154582.1"/>
    <property type="molecule type" value="Genomic_DNA"/>
</dbReference>
<reference evidence="2" key="1">
    <citation type="submission" date="2020-04" db="EMBL/GenBank/DDBJ databases">
        <authorList>
            <person name="Chiriac C."/>
            <person name="Salcher M."/>
            <person name="Ghai R."/>
            <person name="Kavagutti S V."/>
        </authorList>
    </citation>
    <scope>NUCLEOTIDE SEQUENCE</scope>
</reference>
<protein>
    <submittedName>
        <fullName evidence="2">Uncharacterized protein</fullName>
    </submittedName>
</protein>
<dbReference type="EMBL" id="LR796289">
    <property type="protein sequence ID" value="CAB4134692.1"/>
    <property type="molecule type" value="Genomic_DNA"/>
</dbReference>
<evidence type="ECO:0000313" key="2">
    <source>
        <dbReference type="EMBL" id="CAB4154582.1"/>
    </source>
</evidence>
<name>A0A6J5N7Z0_9CAUD</name>
<proteinExistence type="predicted"/>
<organism evidence="2">
    <name type="scientific">uncultured Caudovirales phage</name>
    <dbReference type="NCBI Taxonomy" id="2100421"/>
    <lineage>
        <taxon>Viruses</taxon>
        <taxon>Duplodnaviria</taxon>
        <taxon>Heunggongvirae</taxon>
        <taxon>Uroviricota</taxon>
        <taxon>Caudoviricetes</taxon>
        <taxon>Peduoviridae</taxon>
        <taxon>Maltschvirus</taxon>
        <taxon>Maltschvirus maltsch</taxon>
    </lineage>
</organism>
<gene>
    <name evidence="1" type="ORF">UFOVP282_22</name>
    <name evidence="2" type="ORF">UFOVP643_13</name>
</gene>
<evidence type="ECO:0000313" key="1">
    <source>
        <dbReference type="EMBL" id="CAB4134692.1"/>
    </source>
</evidence>
<accession>A0A6J5N7Z0</accession>